<proteinExistence type="predicted"/>
<accession>A0A2Z5G4A8</accession>
<dbReference type="InterPro" id="IPR021005">
    <property type="entry name" value="Znf_CGNR"/>
</dbReference>
<dbReference type="InterPro" id="IPR010852">
    <property type="entry name" value="ABATE"/>
</dbReference>
<evidence type="ECO:0000313" key="3">
    <source>
        <dbReference type="Proteomes" id="UP000253606"/>
    </source>
</evidence>
<dbReference type="AlphaFoldDB" id="A0A2Z5G4A8"/>
<dbReference type="Proteomes" id="UP000253606">
    <property type="component" value="Chromosome"/>
</dbReference>
<dbReference type="PANTHER" id="PTHR35525:SF3">
    <property type="entry name" value="BLL6575 PROTEIN"/>
    <property type="match status" value="1"/>
</dbReference>
<reference evidence="2 3" key="1">
    <citation type="journal article" date="2018" name="Front. Microbiol.">
        <title>Hydrolytic Capabilities as a Key to Environmental Success: Chitinolytic and Cellulolytic Acidobacteria From Acidic Sub-arctic Soils and Boreal Peatlands.</title>
        <authorList>
            <person name="Belova S.E."/>
            <person name="Ravin N.V."/>
            <person name="Pankratov T.A."/>
            <person name="Rakitin A.L."/>
            <person name="Ivanova A.A."/>
            <person name="Beletsky A.V."/>
            <person name="Mardanov A.V."/>
            <person name="Sinninghe Damste J.S."/>
            <person name="Dedysh S.N."/>
        </authorList>
    </citation>
    <scope>NUCLEOTIDE SEQUENCE [LARGE SCALE GENOMIC DNA]</scope>
    <source>
        <strain evidence="2 3">SBC82</strain>
    </source>
</reference>
<dbReference type="EMBL" id="CP030840">
    <property type="protein sequence ID" value="AXC13515.1"/>
    <property type="molecule type" value="Genomic_DNA"/>
</dbReference>
<evidence type="ECO:0000313" key="2">
    <source>
        <dbReference type="EMBL" id="AXC13515.1"/>
    </source>
</evidence>
<sequence length="193" mass="22184">MAGNTALDLVNTLDNRFHEGGPDELLESYDDLLRFVQQAGLLTAAQVRRLRRQTGAEAERRRALDQVKELREAVAGVAYALLDAEELPIHGIATLQEYFHRANAARRLTDDGKRLVWSWPEGEKLSAPLWLLTREGEKLLLSEQVNRLRFCASDTCRWLFLDTSKNQTRRWCDMKICGNRMKARRYQARLAGE</sequence>
<dbReference type="Gene3D" id="1.10.3300.10">
    <property type="entry name" value="Jann2411-like domain"/>
    <property type="match status" value="1"/>
</dbReference>
<name>A0A2Z5G4A8_9BACT</name>
<gene>
    <name evidence="2" type="ORF">ACPOL_4240</name>
</gene>
<organism evidence="2 3">
    <name type="scientific">Acidisarcina polymorpha</name>
    <dbReference type="NCBI Taxonomy" id="2211140"/>
    <lineage>
        <taxon>Bacteria</taxon>
        <taxon>Pseudomonadati</taxon>
        <taxon>Acidobacteriota</taxon>
        <taxon>Terriglobia</taxon>
        <taxon>Terriglobales</taxon>
        <taxon>Acidobacteriaceae</taxon>
        <taxon>Acidisarcina</taxon>
    </lineage>
</organism>
<dbReference type="Pfam" id="PF11706">
    <property type="entry name" value="zf-CGNR"/>
    <property type="match status" value="1"/>
</dbReference>
<evidence type="ECO:0000259" key="1">
    <source>
        <dbReference type="Pfam" id="PF11706"/>
    </source>
</evidence>
<dbReference type="SUPFAM" id="SSF160904">
    <property type="entry name" value="Jann2411-like"/>
    <property type="match status" value="1"/>
</dbReference>
<dbReference type="PANTHER" id="PTHR35525">
    <property type="entry name" value="BLL6575 PROTEIN"/>
    <property type="match status" value="1"/>
</dbReference>
<protein>
    <recommendedName>
        <fullName evidence="1">Zinc finger CGNR domain-containing protein</fullName>
    </recommendedName>
</protein>
<dbReference type="Pfam" id="PF07336">
    <property type="entry name" value="ABATE"/>
    <property type="match status" value="1"/>
</dbReference>
<feature type="domain" description="Zinc finger CGNR" evidence="1">
    <location>
        <begin position="147"/>
        <end position="189"/>
    </location>
</feature>
<dbReference type="KEGG" id="abas:ACPOL_4240"/>
<keyword evidence="3" id="KW-1185">Reference proteome</keyword>
<dbReference type="InterPro" id="IPR023286">
    <property type="entry name" value="ABATE_dom_sf"/>
</dbReference>